<reference evidence="1" key="1">
    <citation type="submission" date="2024-06" db="EMBL/GenBank/DDBJ databases">
        <title>Lacrimispora cavernae sp. nov., a novel anaerobe isolated from bat guano pile inside a cave.</title>
        <authorList>
            <person name="Miller S.L."/>
            <person name="Lu N."/>
            <person name="King J."/>
            <person name="Sankaranarayanan K."/>
            <person name="Lawson P.A."/>
        </authorList>
    </citation>
    <scope>NUCLEOTIDE SEQUENCE</scope>
    <source>
        <strain evidence="1">BS-2</strain>
    </source>
</reference>
<name>A0AAU7PU43_9FIRM</name>
<accession>A0AAU7PU43</accession>
<dbReference type="RefSeq" id="WP_349948543.1">
    <property type="nucleotide sequence ID" value="NZ_CP157940.1"/>
</dbReference>
<organism evidence="1">
    <name type="scientific">Lacrimispora sp. BS-2</name>
    <dbReference type="NCBI Taxonomy" id="3151850"/>
    <lineage>
        <taxon>Bacteria</taxon>
        <taxon>Bacillati</taxon>
        <taxon>Bacillota</taxon>
        <taxon>Clostridia</taxon>
        <taxon>Lachnospirales</taxon>
        <taxon>Lachnospiraceae</taxon>
        <taxon>Lacrimispora</taxon>
    </lineage>
</organism>
<evidence type="ECO:0000313" key="1">
    <source>
        <dbReference type="EMBL" id="XBS55898.1"/>
    </source>
</evidence>
<sequence>MKKLNLLTASIIFSTLILLTSCGKNTDSASAISETVSAEISIKESNTNAETKNDLDAIGNADVELNIPAKFIGKQTQDDLNELCKEKGYKSITLNGDGSATYILTKKQHKKMMNELKDNINSSISEMIGSEDYPDFTDVTANENFTEFEISTKSTELNMADRFSILGFYMYGGMYNIFNGTAADNISVKFVNADSGEEILTANSKDAGK</sequence>
<protein>
    <recommendedName>
        <fullName evidence="2">Antigen I/II N-terminal domain-containing protein</fullName>
    </recommendedName>
</protein>
<dbReference type="AlphaFoldDB" id="A0AAU7PU43"/>
<proteinExistence type="predicted"/>
<gene>
    <name evidence="1" type="ORF">ABFV83_08970</name>
</gene>
<dbReference type="EMBL" id="CP157940">
    <property type="protein sequence ID" value="XBS55898.1"/>
    <property type="molecule type" value="Genomic_DNA"/>
</dbReference>
<evidence type="ECO:0008006" key="2">
    <source>
        <dbReference type="Google" id="ProtNLM"/>
    </source>
</evidence>
<dbReference type="PROSITE" id="PS51257">
    <property type="entry name" value="PROKAR_LIPOPROTEIN"/>
    <property type="match status" value="1"/>
</dbReference>